<evidence type="ECO:0000256" key="1">
    <source>
        <dbReference type="SAM" id="Phobius"/>
    </source>
</evidence>
<feature type="transmembrane region" description="Helical" evidence="1">
    <location>
        <begin position="380"/>
        <end position="399"/>
    </location>
</feature>
<evidence type="ECO:0000313" key="3">
    <source>
        <dbReference type="Proteomes" id="UP000637195"/>
    </source>
</evidence>
<comment type="caution">
    <text evidence="2">The sequence shown here is derived from an EMBL/GenBank/DDBJ whole genome shotgun (WGS) entry which is preliminary data.</text>
</comment>
<keyword evidence="1" id="KW-1133">Transmembrane helix</keyword>
<evidence type="ECO:0000313" key="2">
    <source>
        <dbReference type="EMBL" id="CAD6491525.1"/>
    </source>
</evidence>
<gene>
    <name evidence="2" type="ORF">ANIMEMIM_00155</name>
</gene>
<dbReference type="AlphaFoldDB" id="A0A811T9Q2"/>
<sequence>MKQKSTKIETVVIIIAFLILIFCPTANASIGLGISPASITISDAFKGGTYERTITVFNSGDEDGTFAFSGEGECAGWISFYTEDDLTIPVTKIAIPAKDKTKVVVKFDIPKNIANADYTTTVYTHSIPKEEASEGGAVAHAVVRIPLEVLIQVTGTQILKGTVKSITTTDIEIDYPLKIKVEFKNEGNVVAKPKIAVAITKSGELVDSFVHDEAGIKPDCEDMVTVLWNTTEQGTGDYTTDVAVSLGEELLTTKSLPFKILPFGTLTRQGELTSLVTEGEPMISRVIKIFADFENTGKIDSRATFKGEVYRDGEFVDVIESDEMIVEVGETSRLTAYYKILSSGRYVVKGCVLYEGKETGTEEILFDVASTNSKSGTFDIPGFSGSILIIAIMLICFMYKKR</sequence>
<organism evidence="2 3">
    <name type="scientific">Candidatus Argoarchaeum ethanivorans</name>
    <dbReference type="NCBI Taxonomy" id="2608793"/>
    <lineage>
        <taxon>Archaea</taxon>
        <taxon>Methanobacteriati</taxon>
        <taxon>Methanobacteriota</taxon>
        <taxon>Stenosarchaea group</taxon>
        <taxon>Methanomicrobia</taxon>
        <taxon>Methanosarcinales</taxon>
        <taxon>Methanosarcinales incertae sedis</taxon>
        <taxon>GOM Arc I cluster</taxon>
        <taxon>Candidatus Argoarchaeum</taxon>
    </lineage>
</organism>
<reference evidence="2" key="1">
    <citation type="submission" date="2020-10" db="EMBL/GenBank/DDBJ databases">
        <authorList>
            <person name="Hahn C.J."/>
            <person name="Laso-Perez R."/>
            <person name="Vulcano F."/>
            <person name="Vaziourakis K.-M."/>
            <person name="Stokke R."/>
            <person name="Steen I.H."/>
            <person name="Teske A."/>
            <person name="Boetius A."/>
            <person name="Liebeke M."/>
            <person name="Amann R."/>
            <person name="Knittel K."/>
        </authorList>
    </citation>
    <scope>NUCLEOTIDE SEQUENCE</scope>
    <source>
        <strain evidence="2">Gfbio:e3339647-f889-4370-9287-4fb5cb688e4c:AG393N10_GoMArc1</strain>
    </source>
</reference>
<name>A0A811T9Q2_9EURY</name>
<protein>
    <submittedName>
        <fullName evidence="2">Uncharacterized protein</fullName>
    </submittedName>
</protein>
<dbReference type="EMBL" id="CAJHIM010000008">
    <property type="protein sequence ID" value="CAD6491525.1"/>
    <property type="molecule type" value="Genomic_DNA"/>
</dbReference>
<keyword evidence="1" id="KW-0812">Transmembrane</keyword>
<accession>A0A811T9Q2</accession>
<proteinExistence type="predicted"/>
<dbReference type="Proteomes" id="UP000637195">
    <property type="component" value="Unassembled WGS sequence"/>
</dbReference>
<keyword evidence="1" id="KW-0472">Membrane</keyword>